<dbReference type="InterPro" id="IPR023009">
    <property type="entry name" value="Tyrosine_recombinase_XerC/XerD"/>
</dbReference>
<dbReference type="AlphaFoldDB" id="A0A660SN12"/>
<evidence type="ECO:0000313" key="12">
    <source>
        <dbReference type="EMBL" id="RKX71350.1"/>
    </source>
</evidence>
<dbReference type="GO" id="GO:0005737">
    <property type="term" value="C:cytoplasm"/>
    <property type="evidence" value="ECO:0007669"/>
    <property type="project" value="UniProtKB-SubCell"/>
</dbReference>
<gene>
    <name evidence="9" type="primary">xerC</name>
    <name evidence="12" type="ORF">DRP53_01930</name>
</gene>
<feature type="domain" description="Tyr recombinase" evidence="10">
    <location>
        <begin position="112"/>
        <end position="285"/>
    </location>
</feature>
<keyword evidence="2 9" id="KW-0963">Cytoplasm</keyword>
<keyword evidence="5 9" id="KW-0229">DNA integration</keyword>
<dbReference type="Proteomes" id="UP000268469">
    <property type="component" value="Unassembled WGS sequence"/>
</dbReference>
<dbReference type="CDD" id="cd00798">
    <property type="entry name" value="INT_XerDC_C"/>
    <property type="match status" value="1"/>
</dbReference>
<evidence type="ECO:0000256" key="5">
    <source>
        <dbReference type="ARBA" id="ARBA00022908"/>
    </source>
</evidence>
<evidence type="ECO:0000256" key="7">
    <source>
        <dbReference type="ARBA" id="ARBA00023172"/>
    </source>
</evidence>
<dbReference type="InterPro" id="IPR010998">
    <property type="entry name" value="Integrase_recombinase_N"/>
</dbReference>
<dbReference type="InterPro" id="IPR013762">
    <property type="entry name" value="Integrase-like_cat_sf"/>
</dbReference>
<evidence type="ECO:0000256" key="1">
    <source>
        <dbReference type="ARBA" id="ARBA00004496"/>
    </source>
</evidence>
<dbReference type="GO" id="GO:0009037">
    <property type="term" value="F:tyrosine-based site-specific recombinase activity"/>
    <property type="evidence" value="ECO:0007669"/>
    <property type="project" value="UniProtKB-UniRule"/>
</dbReference>
<evidence type="ECO:0000256" key="9">
    <source>
        <dbReference type="HAMAP-Rule" id="MF_01808"/>
    </source>
</evidence>
<dbReference type="InterPro" id="IPR011010">
    <property type="entry name" value="DNA_brk_join_enz"/>
</dbReference>
<dbReference type="PROSITE" id="PS51898">
    <property type="entry name" value="TYR_RECOMBINASE"/>
    <property type="match status" value="1"/>
</dbReference>
<evidence type="ECO:0000256" key="4">
    <source>
        <dbReference type="ARBA" id="ARBA00022829"/>
    </source>
</evidence>
<name>A0A660SN12_UNCW3</name>
<dbReference type="PROSITE" id="PS51900">
    <property type="entry name" value="CB"/>
    <property type="match status" value="1"/>
</dbReference>
<dbReference type="HAMAP" id="MF_01808">
    <property type="entry name" value="Recomb_XerC_XerD"/>
    <property type="match status" value="1"/>
</dbReference>
<comment type="caution">
    <text evidence="12">The sequence shown here is derived from an EMBL/GenBank/DDBJ whole genome shotgun (WGS) entry which is preliminary data.</text>
</comment>
<dbReference type="Gene3D" id="1.10.150.130">
    <property type="match status" value="1"/>
</dbReference>
<evidence type="ECO:0000256" key="3">
    <source>
        <dbReference type="ARBA" id="ARBA00022618"/>
    </source>
</evidence>
<dbReference type="SUPFAM" id="SSF56349">
    <property type="entry name" value="DNA breaking-rejoining enzymes"/>
    <property type="match status" value="1"/>
</dbReference>
<feature type="domain" description="Core-binding (CB)" evidence="11">
    <location>
        <begin position="8"/>
        <end position="91"/>
    </location>
</feature>
<sequence>MDGILAGGTLQSLIDEFLTYLAEEKGYSRHTIRAYRVDLEEYNQFLTTRKRSGERKADIVAFLAHLFDRGITRRSIGRKLSTLKSFYKFLIRTNRLEKDPTLLIKSPKQKRTLPPFLTIAAITEALSIPTNKRDGAILELLYSCGLRASELINLDLEDVDIENGQIRILGKRSRERILPIGRPALVALKEYLKVRGESDDPALFLNRSGRRLTTRSLQNIVRKYLLRVASATGTNPHIIRHSFATHLLARGADLRSVQELLGHQSISATQIYTHVTIEELIRIYQRAHPRA</sequence>
<evidence type="ECO:0000259" key="10">
    <source>
        <dbReference type="PROSITE" id="PS51898"/>
    </source>
</evidence>
<evidence type="ECO:0000256" key="6">
    <source>
        <dbReference type="ARBA" id="ARBA00023125"/>
    </source>
</evidence>
<dbReference type="Pfam" id="PF02899">
    <property type="entry name" value="Phage_int_SAM_1"/>
    <property type="match status" value="1"/>
</dbReference>
<protein>
    <recommendedName>
        <fullName evidence="9">Tyrosine recombinase XerC</fullName>
    </recommendedName>
</protein>
<keyword evidence="7 9" id="KW-0233">DNA recombination</keyword>
<dbReference type="InterPro" id="IPR044068">
    <property type="entry name" value="CB"/>
</dbReference>
<dbReference type="NCBIfam" id="NF001399">
    <property type="entry name" value="PRK00283.1"/>
    <property type="match status" value="1"/>
</dbReference>
<feature type="active site" evidence="9">
    <location>
        <position position="237"/>
    </location>
</feature>
<keyword evidence="4 9" id="KW-0159">Chromosome partition</keyword>
<dbReference type="GO" id="GO:0051301">
    <property type="term" value="P:cell division"/>
    <property type="evidence" value="ECO:0007669"/>
    <property type="project" value="UniProtKB-KW"/>
</dbReference>
<dbReference type="InterPro" id="IPR004107">
    <property type="entry name" value="Integrase_SAM-like_N"/>
</dbReference>
<dbReference type="Pfam" id="PF00589">
    <property type="entry name" value="Phage_integrase"/>
    <property type="match status" value="1"/>
</dbReference>
<organism evidence="12 13">
    <name type="scientific">candidate division WOR-3 bacterium</name>
    <dbReference type="NCBI Taxonomy" id="2052148"/>
    <lineage>
        <taxon>Bacteria</taxon>
        <taxon>Bacteria division WOR-3</taxon>
    </lineage>
</organism>
<evidence type="ECO:0000256" key="8">
    <source>
        <dbReference type="ARBA" id="ARBA00023306"/>
    </source>
</evidence>
<comment type="similarity">
    <text evidence="9">Belongs to the 'phage' integrase family. XerC subfamily.</text>
</comment>
<dbReference type="InterPro" id="IPR050090">
    <property type="entry name" value="Tyrosine_recombinase_XerCD"/>
</dbReference>
<evidence type="ECO:0000259" key="11">
    <source>
        <dbReference type="PROSITE" id="PS51900"/>
    </source>
</evidence>
<dbReference type="PANTHER" id="PTHR30349:SF77">
    <property type="entry name" value="TYROSINE RECOMBINASE XERC"/>
    <property type="match status" value="1"/>
</dbReference>
<feature type="active site" evidence="9">
    <location>
        <position position="147"/>
    </location>
</feature>
<reference evidence="12 13" key="1">
    <citation type="submission" date="2018-06" db="EMBL/GenBank/DDBJ databases">
        <title>Extensive metabolic versatility and redundancy in microbially diverse, dynamic hydrothermal sediments.</title>
        <authorList>
            <person name="Dombrowski N."/>
            <person name="Teske A."/>
            <person name="Baker B.J."/>
        </authorList>
    </citation>
    <scope>NUCLEOTIDE SEQUENCE [LARGE SCALE GENOMIC DNA]</scope>
    <source>
        <strain evidence="12">B36_G15</strain>
    </source>
</reference>
<dbReference type="GO" id="GO:0006313">
    <property type="term" value="P:DNA transposition"/>
    <property type="evidence" value="ECO:0007669"/>
    <property type="project" value="UniProtKB-UniRule"/>
</dbReference>
<accession>A0A660SN12</accession>
<keyword evidence="3 9" id="KW-0132">Cell division</keyword>
<feature type="active site" evidence="9">
    <location>
        <position position="240"/>
    </location>
</feature>
<comment type="subcellular location">
    <subcellularLocation>
        <location evidence="1 9">Cytoplasm</location>
    </subcellularLocation>
</comment>
<keyword evidence="8 9" id="KW-0131">Cell cycle</keyword>
<evidence type="ECO:0000256" key="2">
    <source>
        <dbReference type="ARBA" id="ARBA00022490"/>
    </source>
</evidence>
<feature type="active site" evidence="9">
    <location>
        <position position="171"/>
    </location>
</feature>
<comment type="subunit">
    <text evidence="9">Forms a cyclic heterotetrameric complex composed of two molecules of XerC and two molecules of XerD.</text>
</comment>
<keyword evidence="6 9" id="KW-0238">DNA-binding</keyword>
<dbReference type="GO" id="GO:0007059">
    <property type="term" value="P:chromosome segregation"/>
    <property type="evidence" value="ECO:0007669"/>
    <property type="project" value="UniProtKB-UniRule"/>
</dbReference>
<feature type="active site" evidence="9">
    <location>
        <position position="263"/>
    </location>
</feature>
<dbReference type="PANTHER" id="PTHR30349">
    <property type="entry name" value="PHAGE INTEGRASE-RELATED"/>
    <property type="match status" value="1"/>
</dbReference>
<evidence type="ECO:0000313" key="13">
    <source>
        <dbReference type="Proteomes" id="UP000268469"/>
    </source>
</evidence>
<proteinExistence type="inferred from homology"/>
<dbReference type="Gene3D" id="1.10.443.10">
    <property type="entry name" value="Intergrase catalytic core"/>
    <property type="match status" value="1"/>
</dbReference>
<dbReference type="GO" id="GO:0003677">
    <property type="term" value="F:DNA binding"/>
    <property type="evidence" value="ECO:0007669"/>
    <property type="project" value="UniProtKB-UniRule"/>
</dbReference>
<dbReference type="EMBL" id="QNBE01000011">
    <property type="protein sequence ID" value="RKX71350.1"/>
    <property type="molecule type" value="Genomic_DNA"/>
</dbReference>
<dbReference type="InterPro" id="IPR002104">
    <property type="entry name" value="Integrase_catalytic"/>
</dbReference>
<dbReference type="NCBIfam" id="NF040815">
    <property type="entry name" value="recomb_XerA_Arch"/>
    <property type="match status" value="1"/>
</dbReference>
<comment type="function">
    <text evidence="9">Site-specific tyrosine recombinase, which acts by catalyzing the cutting and rejoining of the recombining DNA molecules. The XerC-XerD complex is essential to convert dimers of the bacterial chromosome into monomers to permit their segregation at cell division. It also contributes to the segregational stability of plasmids.</text>
</comment>
<feature type="active site" description="O-(3'-phospho-DNA)-tyrosine intermediate" evidence="9">
    <location>
        <position position="272"/>
    </location>
</feature>